<feature type="transmembrane region" description="Helical" evidence="1">
    <location>
        <begin position="82"/>
        <end position="106"/>
    </location>
</feature>
<comment type="caution">
    <text evidence="2">The sequence shown here is derived from an EMBL/GenBank/DDBJ whole genome shotgun (WGS) entry which is preliminary data.</text>
</comment>
<evidence type="ECO:0000313" key="2">
    <source>
        <dbReference type="EMBL" id="KKQ50548.1"/>
    </source>
</evidence>
<evidence type="ECO:0000313" key="3">
    <source>
        <dbReference type="Proteomes" id="UP000034231"/>
    </source>
</evidence>
<keyword evidence="1" id="KW-0812">Transmembrane</keyword>
<feature type="transmembrane region" description="Helical" evidence="1">
    <location>
        <begin position="41"/>
        <end position="61"/>
    </location>
</feature>
<organism evidence="2 3">
    <name type="scientific">Candidatus Shapirobacteria bacterium GW2011_GWE1_38_10</name>
    <dbReference type="NCBI Taxonomy" id="1618488"/>
    <lineage>
        <taxon>Bacteria</taxon>
        <taxon>Candidatus Shapironibacteriota</taxon>
    </lineage>
</organism>
<dbReference type="EMBL" id="LBTX01000004">
    <property type="protein sequence ID" value="KKQ50548.1"/>
    <property type="molecule type" value="Genomic_DNA"/>
</dbReference>
<keyword evidence="1" id="KW-1133">Transmembrane helix</keyword>
<dbReference type="Proteomes" id="UP000034231">
    <property type="component" value="Unassembled WGS sequence"/>
</dbReference>
<reference evidence="2 3" key="1">
    <citation type="journal article" date="2015" name="Nature">
        <title>rRNA introns, odd ribosomes, and small enigmatic genomes across a large radiation of phyla.</title>
        <authorList>
            <person name="Brown C.T."/>
            <person name="Hug L.A."/>
            <person name="Thomas B.C."/>
            <person name="Sharon I."/>
            <person name="Castelle C.J."/>
            <person name="Singh A."/>
            <person name="Wilkins M.J."/>
            <person name="Williams K.H."/>
            <person name="Banfield J.F."/>
        </authorList>
    </citation>
    <scope>NUCLEOTIDE SEQUENCE [LARGE SCALE GENOMIC DNA]</scope>
</reference>
<sequence>MTNLVLAAVNLGDTPLGGGKSISQTYPDPASLITLIVKNGLTIAGIILIVLIIAGGFMMIASAGSGDQKKAATGKTLITDALIGFLVIFLSYFIIQIVEVITGLSIL</sequence>
<keyword evidence="1" id="KW-0472">Membrane</keyword>
<gene>
    <name evidence="2" type="ORF">US68_C0004G0030</name>
</gene>
<protein>
    <recommendedName>
        <fullName evidence="4">Integral membrane protein</fullName>
    </recommendedName>
</protein>
<name>A0A0G0I5D0_9BACT</name>
<dbReference type="AlphaFoldDB" id="A0A0G0I5D0"/>
<proteinExistence type="predicted"/>
<accession>A0A0G0I5D0</accession>
<evidence type="ECO:0008006" key="4">
    <source>
        <dbReference type="Google" id="ProtNLM"/>
    </source>
</evidence>
<evidence type="ECO:0000256" key="1">
    <source>
        <dbReference type="SAM" id="Phobius"/>
    </source>
</evidence>